<evidence type="ECO:0000313" key="2">
    <source>
        <dbReference type="EMBL" id="RVU41970.1"/>
    </source>
</evidence>
<feature type="chain" id="PRO_5019080309" description="Cytochrome P460 domain-containing protein" evidence="1">
    <location>
        <begin position="22"/>
        <end position="443"/>
    </location>
</feature>
<dbReference type="Proteomes" id="UP000283077">
    <property type="component" value="Unassembled WGS sequence"/>
</dbReference>
<proteinExistence type="predicted"/>
<dbReference type="OrthoDB" id="280897at2"/>
<keyword evidence="1" id="KW-0732">Signal</keyword>
<sequence>MKLTQGLAFLWCMFLSSPVLSATATVSKTLPLVKIQPEIYHGVGELDQLKLAADFQRRRQLGWQIGWQIMGPAQQQQGFGFTILHDFASVWQTWYSKDEIERLLQQVKPTDELTENGLSQNAARQLVRTLQRSKAPDFDPAPLSGGFQQFSPAAYNLDYALHILQNFRKIASCPVVTNELMDTLPQTQTSHSNCIPEFPPHAVMMKLAWGEANKTGPDGPYYEAMIKDLSETGMTNVLKLSSDWLDAGVYQLNQKNAYMLHTPDTQKTYVLKGFHIVTKELKDWVWISFTWQPEPGSGFGQDRPDYIKGAYRNYIMGITVHELELDPTPGIGADGRPLFATLSGAFKDFSNKGHNISWNSNPFIEGPDSTSNCISCHQGQFATGKFGPHLKRKHFPFDYTFGTQNPEALLMPRVSFRKAINQAARAVAQPVAKITSADNTTTP</sequence>
<evidence type="ECO:0008006" key="4">
    <source>
        <dbReference type="Google" id="ProtNLM"/>
    </source>
</evidence>
<feature type="signal peptide" evidence="1">
    <location>
        <begin position="1"/>
        <end position="21"/>
    </location>
</feature>
<comment type="caution">
    <text evidence="2">The sequence shown here is derived from an EMBL/GenBank/DDBJ whole genome shotgun (WGS) entry which is preliminary data.</text>
</comment>
<name>A0A437R5B5_9GAMM</name>
<protein>
    <recommendedName>
        <fullName evidence="4">Cytochrome P460 domain-containing protein</fullName>
    </recommendedName>
</protein>
<evidence type="ECO:0000313" key="3">
    <source>
        <dbReference type="Proteomes" id="UP000283077"/>
    </source>
</evidence>
<keyword evidence="3" id="KW-1185">Reference proteome</keyword>
<evidence type="ECO:0000256" key="1">
    <source>
        <dbReference type="SAM" id="SignalP"/>
    </source>
</evidence>
<dbReference type="EMBL" id="SACS01000001">
    <property type="protein sequence ID" value="RVU41970.1"/>
    <property type="molecule type" value="Genomic_DNA"/>
</dbReference>
<reference evidence="2 3" key="1">
    <citation type="submission" date="2019-01" db="EMBL/GenBank/DDBJ databases">
        <authorList>
            <person name="Chen W.-M."/>
        </authorList>
    </citation>
    <scope>NUCLEOTIDE SEQUENCE [LARGE SCALE GENOMIC DNA]</scope>
    <source>
        <strain evidence="2 3">KYPC3</strain>
    </source>
</reference>
<accession>A0A437R5B5</accession>
<dbReference type="RefSeq" id="WP_127697348.1">
    <property type="nucleotide sequence ID" value="NZ_SACS01000001.1"/>
</dbReference>
<organism evidence="2 3">
    <name type="scientific">Rheinheimera riviphila</name>
    <dbReference type="NCBI Taxonomy" id="1834037"/>
    <lineage>
        <taxon>Bacteria</taxon>
        <taxon>Pseudomonadati</taxon>
        <taxon>Pseudomonadota</taxon>
        <taxon>Gammaproteobacteria</taxon>
        <taxon>Chromatiales</taxon>
        <taxon>Chromatiaceae</taxon>
        <taxon>Rheinheimera</taxon>
    </lineage>
</organism>
<dbReference type="AlphaFoldDB" id="A0A437R5B5"/>
<gene>
    <name evidence="2" type="ORF">EOE67_01915</name>
</gene>